<feature type="compositionally biased region" description="Low complexity" evidence="1">
    <location>
        <begin position="29"/>
        <end position="39"/>
    </location>
</feature>
<sequence>MSGLSLPPIRSGLPTVQSMPNLQNMMRPSSGSSDAGSTASTFLPPLYNDTCTFNAPRAVHTPRTFSKLPAIGRRAKCLLSL</sequence>
<dbReference type="EMBL" id="CP111025">
    <property type="protein sequence ID" value="WAR25252.1"/>
    <property type="molecule type" value="Genomic_DNA"/>
</dbReference>
<reference evidence="2" key="1">
    <citation type="submission" date="2022-11" db="EMBL/GenBank/DDBJ databases">
        <title>Centuries of genome instability and evolution in soft-shell clam transmissible cancer (bioRxiv).</title>
        <authorList>
            <person name="Hart S.F.M."/>
            <person name="Yonemitsu M.A."/>
            <person name="Giersch R.M."/>
            <person name="Beal B.F."/>
            <person name="Arriagada G."/>
            <person name="Davis B.W."/>
            <person name="Ostrander E.A."/>
            <person name="Goff S.P."/>
            <person name="Metzger M.J."/>
        </authorList>
    </citation>
    <scope>NUCLEOTIDE SEQUENCE</scope>
    <source>
        <strain evidence="2">MELC-2E11</strain>
        <tissue evidence="2">Siphon/mantle</tissue>
    </source>
</reference>
<name>A0ABY7FSW4_MYAAR</name>
<feature type="compositionally biased region" description="Polar residues" evidence="1">
    <location>
        <begin position="14"/>
        <end position="27"/>
    </location>
</feature>
<organism evidence="2 3">
    <name type="scientific">Mya arenaria</name>
    <name type="common">Soft-shell clam</name>
    <dbReference type="NCBI Taxonomy" id="6604"/>
    <lineage>
        <taxon>Eukaryota</taxon>
        <taxon>Metazoa</taxon>
        <taxon>Spiralia</taxon>
        <taxon>Lophotrochozoa</taxon>
        <taxon>Mollusca</taxon>
        <taxon>Bivalvia</taxon>
        <taxon>Autobranchia</taxon>
        <taxon>Heteroconchia</taxon>
        <taxon>Euheterodonta</taxon>
        <taxon>Imparidentia</taxon>
        <taxon>Neoheterodontei</taxon>
        <taxon>Myida</taxon>
        <taxon>Myoidea</taxon>
        <taxon>Myidae</taxon>
        <taxon>Mya</taxon>
    </lineage>
</organism>
<evidence type="ECO:0000313" key="2">
    <source>
        <dbReference type="EMBL" id="WAR25252.1"/>
    </source>
</evidence>
<gene>
    <name evidence="2" type="ORF">MAR_010956</name>
</gene>
<dbReference type="Proteomes" id="UP001164746">
    <property type="component" value="Chromosome 14"/>
</dbReference>
<evidence type="ECO:0000313" key="3">
    <source>
        <dbReference type="Proteomes" id="UP001164746"/>
    </source>
</evidence>
<accession>A0ABY7FSW4</accession>
<protein>
    <submittedName>
        <fullName evidence="2">Uncharacterized protein</fullName>
    </submittedName>
</protein>
<keyword evidence="3" id="KW-1185">Reference proteome</keyword>
<evidence type="ECO:0000256" key="1">
    <source>
        <dbReference type="SAM" id="MobiDB-lite"/>
    </source>
</evidence>
<feature type="region of interest" description="Disordered" evidence="1">
    <location>
        <begin position="1"/>
        <end position="39"/>
    </location>
</feature>
<proteinExistence type="predicted"/>